<accession>A0A1Q3E7F7</accession>
<keyword evidence="11" id="KW-1185">Reference proteome</keyword>
<evidence type="ECO:0000256" key="2">
    <source>
        <dbReference type="ARBA" id="ARBA00022645"/>
    </source>
</evidence>
<evidence type="ECO:0000256" key="8">
    <source>
        <dbReference type="SAM" id="MobiDB-lite"/>
    </source>
</evidence>
<proteinExistence type="inferred from homology"/>
<dbReference type="STRING" id="5353.A0A1Q3E7F7"/>
<dbReference type="GO" id="GO:0005524">
    <property type="term" value="F:ATP binding"/>
    <property type="evidence" value="ECO:0007669"/>
    <property type="project" value="UniProtKB-KW"/>
</dbReference>
<evidence type="ECO:0000256" key="6">
    <source>
        <dbReference type="ARBA" id="ARBA00022840"/>
    </source>
</evidence>
<dbReference type="EMBL" id="BDGU01000127">
    <property type="protein sequence ID" value="GAW03106.1"/>
    <property type="molecule type" value="Genomic_DNA"/>
</dbReference>
<dbReference type="InterPro" id="IPR029058">
    <property type="entry name" value="AB_hydrolase_fold"/>
</dbReference>
<dbReference type="PROSITE" id="PS50011">
    <property type="entry name" value="PROTEIN_KINASE_DOM"/>
    <property type="match status" value="1"/>
</dbReference>
<dbReference type="GO" id="GO:0004674">
    <property type="term" value="F:protein serine/threonine kinase activity"/>
    <property type="evidence" value="ECO:0007669"/>
    <property type="project" value="TreeGrafter"/>
</dbReference>
<keyword evidence="3" id="KW-0645">Protease</keyword>
<keyword evidence="6" id="KW-0067">ATP-binding</keyword>
<evidence type="ECO:0000256" key="3">
    <source>
        <dbReference type="ARBA" id="ARBA00022670"/>
    </source>
</evidence>
<dbReference type="SUPFAM" id="SSF53474">
    <property type="entry name" value="alpha/beta-Hydrolases"/>
    <property type="match status" value="1"/>
</dbReference>
<evidence type="ECO:0000256" key="5">
    <source>
        <dbReference type="ARBA" id="ARBA00022801"/>
    </source>
</evidence>
<sequence>MDDLFNGTSSGFMKVLKTVNRILAALQDCYPGIFVIAKDTESRKSTAMEELVESEHIHVEFLRMVIDHAAFLSCESKALETALESVVVIEKRLRQYHDRTLEPVLAAHVQMLLDILSYLPTRITDYCEQLQYILSLTLPDTFSTEIHRSQHDTLCSTILKMTHISAGINEMSWELRSARYPVRPWELGPALRRTVPLNLIYAIPTKEMVELRLLDSDCFELDWSPNLNQDQASRFALSTLSLLFQCPSGQGQYNQWTSALEEFVHTVIDARYTSFNPGGKPPHSNTKIEGYDGDDGDVQSLALSEDFPDDLSTELAKFNLSPESSNGRRHSHPRPWSLIARKGPHSESSSLHQQLLEEEGQELEDVLSPNMLPTLFTSISIGSKGSITPLSPIAVGGVMRDPTEFQHMVMPPTPPPEGDLVYEIAVSERVMDFTGQISLVGGCAVAGGGYSDVWRAILNSRKDGHGQELKVAVKVIRSNYGNPENEIILKRRLARELDVWKQLNHPNILPLYGITSGFGPYDSLVCPWMENGSVSRYMEKWGDILSMTDRLQLLCEVAEGLCYLHSRGIVHGDLTGSNILIDDNKHACLCDFGLSSIVNEYQGASSTHSTISGAIRWADATLFMAQAAQSEMEEPSDEQQGIMPMLTAKSDIYSFGSVTLEILSGRIPYHYIRSDAQVIFELAQGRKPRRPNASFITDSQWKFISTSKEGWPQYFEVVDSLPNVTWTSPRSFAGSISTETPDMPNNTLFFWGFETFNGSITSTNSSDPWVVYLAGGPGYSSMASALVENIGPNIMTPSGLARNEYSWHNFTDVFFVDSPVGTGYSTSGLGGAAGDEERVASDFLSLKTSRKCRFIPYILKAYFGLDLSRRSVQFRKAGCSSPALLDASVFENIPILQVVETYPQLIGYDTSFYDYIREQNHLCGYDLNLTYPQLGGKFPSIEVKYGSIGDRVQGLSRRDSNLIGGSSRNVPPKNFNSPWSKRAKSQARRQSDSPGFNTTLTEEINDYYGCDIRDMVFEYTLNYTYPWSELKDASYFDITDVPYVNSPRAGYVRPQHWMNDNTTRSAIHAPYNKVWDSYIRYEWENPEGIDSSSPSIDFMDELMANATAENIGILWFSGNDDALSAHFSLEVAIQNTTWDGIQGFTQRPNTTWYDDNGIPSGIVHEERGLMYALVYGAGHQINTVHPERVFAFIRDFFLGDMYTGLVNATAKDTTTSNDPGALPDGVVPGQREIYYGSKTVTWPEATITAFNNHLLSTMLD</sequence>
<feature type="region of interest" description="Disordered" evidence="8">
    <location>
        <begin position="318"/>
        <end position="355"/>
    </location>
</feature>
<evidence type="ECO:0000256" key="7">
    <source>
        <dbReference type="ARBA" id="ARBA00023180"/>
    </source>
</evidence>
<dbReference type="PROSITE" id="PS00109">
    <property type="entry name" value="PROTEIN_KINASE_TYR"/>
    <property type="match status" value="1"/>
</dbReference>
<feature type="domain" description="Protein kinase" evidence="9">
    <location>
        <begin position="439"/>
        <end position="724"/>
    </location>
</feature>
<gene>
    <name evidence="10" type="ORF">LENED_004801</name>
</gene>
<dbReference type="InterPro" id="IPR051681">
    <property type="entry name" value="Ser/Thr_Kinases-Pseudokinases"/>
</dbReference>
<evidence type="ECO:0000313" key="11">
    <source>
        <dbReference type="Proteomes" id="UP000188533"/>
    </source>
</evidence>
<keyword evidence="5 10" id="KW-0378">Hydrolase</keyword>
<evidence type="ECO:0000256" key="1">
    <source>
        <dbReference type="ARBA" id="ARBA00009431"/>
    </source>
</evidence>
<keyword evidence="2" id="KW-0121">Carboxypeptidase</keyword>
<dbReference type="AlphaFoldDB" id="A0A1Q3E7F7"/>
<reference evidence="10 11" key="2">
    <citation type="submission" date="2017-02" db="EMBL/GenBank/DDBJ databases">
        <title>A genome survey and senescence transcriptome analysis in Lentinula edodes.</title>
        <authorList>
            <person name="Sakamoto Y."/>
            <person name="Nakade K."/>
            <person name="Sato S."/>
            <person name="Yoshida Y."/>
            <person name="Miyazaki K."/>
            <person name="Natsume S."/>
            <person name="Konno N."/>
        </authorList>
    </citation>
    <scope>NUCLEOTIDE SEQUENCE [LARGE SCALE GENOMIC DNA]</scope>
    <source>
        <strain evidence="10 11">NBRC 111202</strain>
    </source>
</reference>
<dbReference type="GO" id="GO:0004185">
    <property type="term" value="F:serine-type carboxypeptidase activity"/>
    <property type="evidence" value="ECO:0007669"/>
    <property type="project" value="InterPro"/>
</dbReference>
<keyword evidence="4" id="KW-0547">Nucleotide-binding</keyword>
<dbReference type="InterPro" id="IPR001245">
    <property type="entry name" value="Ser-Thr/Tyr_kinase_cat_dom"/>
</dbReference>
<dbReference type="Pfam" id="PF00450">
    <property type="entry name" value="Peptidase_S10"/>
    <property type="match status" value="2"/>
</dbReference>
<dbReference type="SUPFAM" id="SSF56112">
    <property type="entry name" value="Protein kinase-like (PK-like)"/>
    <property type="match status" value="1"/>
</dbReference>
<reference evidence="10 11" key="1">
    <citation type="submission" date="2016-08" db="EMBL/GenBank/DDBJ databases">
        <authorList>
            <consortium name="Lentinula edodes genome sequencing consortium"/>
            <person name="Sakamoto Y."/>
            <person name="Nakade K."/>
            <person name="Sato S."/>
            <person name="Yoshida Y."/>
            <person name="Miyazaki K."/>
            <person name="Natsume S."/>
            <person name="Konno N."/>
        </authorList>
    </citation>
    <scope>NUCLEOTIDE SEQUENCE [LARGE SCALE GENOMIC DNA]</scope>
    <source>
        <strain evidence="10 11">NBRC 111202</strain>
    </source>
</reference>
<dbReference type="InterPro" id="IPR000719">
    <property type="entry name" value="Prot_kinase_dom"/>
</dbReference>
<protein>
    <submittedName>
        <fullName evidence="10">Alpha beta-hydrolase</fullName>
    </submittedName>
</protein>
<dbReference type="GO" id="GO:0006508">
    <property type="term" value="P:proteolysis"/>
    <property type="evidence" value="ECO:0007669"/>
    <property type="project" value="UniProtKB-KW"/>
</dbReference>
<dbReference type="InterPro" id="IPR011009">
    <property type="entry name" value="Kinase-like_dom_sf"/>
</dbReference>
<dbReference type="InterPro" id="IPR008266">
    <property type="entry name" value="Tyr_kinase_AS"/>
</dbReference>
<dbReference type="Gene3D" id="3.40.50.1820">
    <property type="entry name" value="alpha/beta hydrolase"/>
    <property type="match status" value="2"/>
</dbReference>
<dbReference type="InterPro" id="IPR001563">
    <property type="entry name" value="Peptidase_S10"/>
</dbReference>
<dbReference type="Pfam" id="PF07714">
    <property type="entry name" value="PK_Tyr_Ser-Thr"/>
    <property type="match status" value="1"/>
</dbReference>
<comment type="similarity">
    <text evidence="1">Belongs to the peptidase S10 family.</text>
</comment>
<keyword evidence="7" id="KW-0325">Glycoprotein</keyword>
<comment type="caution">
    <text evidence="10">The sequence shown here is derived from an EMBL/GenBank/DDBJ whole genome shotgun (WGS) entry which is preliminary data.</text>
</comment>
<evidence type="ECO:0000256" key="4">
    <source>
        <dbReference type="ARBA" id="ARBA00022741"/>
    </source>
</evidence>
<evidence type="ECO:0000259" key="9">
    <source>
        <dbReference type="PROSITE" id="PS50011"/>
    </source>
</evidence>
<dbReference type="PANTHER" id="PTHR44329:SF298">
    <property type="entry name" value="MIXED LINEAGE KINASE DOMAIN-LIKE PROTEIN"/>
    <property type="match status" value="1"/>
</dbReference>
<feature type="region of interest" description="Disordered" evidence="8">
    <location>
        <begin position="959"/>
        <end position="996"/>
    </location>
</feature>
<name>A0A1Q3E7F7_LENED</name>
<organism evidence="10 11">
    <name type="scientific">Lentinula edodes</name>
    <name type="common">Shiitake mushroom</name>
    <name type="synonym">Lentinus edodes</name>
    <dbReference type="NCBI Taxonomy" id="5353"/>
    <lineage>
        <taxon>Eukaryota</taxon>
        <taxon>Fungi</taxon>
        <taxon>Dikarya</taxon>
        <taxon>Basidiomycota</taxon>
        <taxon>Agaricomycotina</taxon>
        <taxon>Agaricomycetes</taxon>
        <taxon>Agaricomycetidae</taxon>
        <taxon>Agaricales</taxon>
        <taxon>Marasmiineae</taxon>
        <taxon>Omphalotaceae</taxon>
        <taxon>Lentinula</taxon>
    </lineage>
</organism>
<evidence type="ECO:0000313" key="10">
    <source>
        <dbReference type="EMBL" id="GAW03106.1"/>
    </source>
</evidence>
<feature type="compositionally biased region" description="Polar residues" evidence="8">
    <location>
        <begin position="963"/>
        <end position="979"/>
    </location>
</feature>
<dbReference type="Gene3D" id="1.10.510.10">
    <property type="entry name" value="Transferase(Phosphotransferase) domain 1"/>
    <property type="match status" value="1"/>
</dbReference>
<feature type="region of interest" description="Disordered" evidence="8">
    <location>
        <begin position="275"/>
        <end position="295"/>
    </location>
</feature>
<dbReference type="Proteomes" id="UP000188533">
    <property type="component" value="Unassembled WGS sequence"/>
</dbReference>
<dbReference type="PANTHER" id="PTHR44329">
    <property type="entry name" value="SERINE/THREONINE-PROTEIN KINASE TNNI3K-RELATED"/>
    <property type="match status" value="1"/>
</dbReference>